<protein>
    <submittedName>
        <fullName evidence="2">Putative isomerase YddE</fullName>
        <ecNumber evidence="2">5.1.-.-</ecNumber>
    </submittedName>
</protein>
<dbReference type="PATRIC" id="fig|43678.3.peg.3045"/>
<dbReference type="GO" id="GO:0016853">
    <property type="term" value="F:isomerase activity"/>
    <property type="evidence" value="ECO:0007669"/>
    <property type="project" value="UniProtKB-KW"/>
</dbReference>
<evidence type="ECO:0000313" key="2">
    <source>
        <dbReference type="EMBL" id="KZM34345.1"/>
    </source>
</evidence>
<dbReference type="Gene3D" id="3.10.310.10">
    <property type="entry name" value="Diaminopimelate Epimerase, Chain A, domain 1"/>
    <property type="match status" value="2"/>
</dbReference>
<comment type="caution">
    <text evidence="2">The sequence shown here is derived from an EMBL/GenBank/DDBJ whole genome shotgun (WGS) entry which is preliminary data.</text>
</comment>
<dbReference type="PIRSF" id="PIRSF016184">
    <property type="entry name" value="PhzC_PhzF"/>
    <property type="match status" value="1"/>
</dbReference>
<evidence type="ECO:0000256" key="1">
    <source>
        <dbReference type="PIRSR" id="PIRSR016184-1"/>
    </source>
</evidence>
<organism evidence="2 3">
    <name type="scientific">Oerskovia enterophila</name>
    <dbReference type="NCBI Taxonomy" id="43678"/>
    <lineage>
        <taxon>Bacteria</taxon>
        <taxon>Bacillati</taxon>
        <taxon>Actinomycetota</taxon>
        <taxon>Actinomycetes</taxon>
        <taxon>Micrococcales</taxon>
        <taxon>Cellulomonadaceae</taxon>
        <taxon>Oerskovia</taxon>
    </lineage>
</organism>
<keyword evidence="2" id="KW-0413">Isomerase</keyword>
<dbReference type="NCBIfam" id="TIGR00654">
    <property type="entry name" value="PhzF_family"/>
    <property type="match status" value="1"/>
</dbReference>
<dbReference type="EC" id="5.1.-.-" evidence="2"/>
<dbReference type="Pfam" id="PF02567">
    <property type="entry name" value="PhzC-PhzF"/>
    <property type="match status" value="1"/>
</dbReference>
<gene>
    <name evidence="2" type="primary">yddE</name>
    <name evidence="2" type="ORF">OJAG_29090</name>
</gene>
<accession>A0A163QN35</accession>
<dbReference type="PANTHER" id="PTHR13774:SF32">
    <property type="entry name" value="ANTISENSE-ENHANCING SEQUENCE 1"/>
    <property type="match status" value="1"/>
</dbReference>
<name>A0A163QN35_9CELL</name>
<dbReference type="Proteomes" id="UP000076447">
    <property type="component" value="Unassembled WGS sequence"/>
</dbReference>
<proteinExistence type="predicted"/>
<dbReference type="SUPFAM" id="SSF54506">
    <property type="entry name" value="Diaminopimelate epimerase-like"/>
    <property type="match status" value="1"/>
</dbReference>
<sequence>MTTPPRNRPFSQVDVFTTTPYRGNPVAVVRDAVGLEEDQMAAFARWTNLSETTFLLPPSAEGAAAGADYRLRIFTPAGELPFAGHPTLGSCHAWLAAGGTPREPGVVVQECGIGLVPLRRDASSAPPDGGAAPGGRLAFAAPGLLTDEPVDLSTLAAITRALGLEARDVVDHRFLDNGPGWRVLLLGSAEKVLALDPDFTGLGDLAIGVVGPYAALGDGRYDGPDGAAVEVRGYALDMGIPEDPVTGSLNAVVGQWLMPDGLLPQAYVASQGTALGRAGRVHVTRDDSQTVWVGGDAVTCIEGTVLL</sequence>
<dbReference type="RefSeq" id="WP_068709367.1">
    <property type="nucleotide sequence ID" value="NZ_LRIE01000080.1"/>
</dbReference>
<dbReference type="STRING" id="43678.OJAG_29090"/>
<dbReference type="AlphaFoldDB" id="A0A163QN35"/>
<dbReference type="EMBL" id="LRIE01000080">
    <property type="protein sequence ID" value="KZM34345.1"/>
    <property type="molecule type" value="Genomic_DNA"/>
</dbReference>
<dbReference type="InterPro" id="IPR003719">
    <property type="entry name" value="Phenazine_PhzF-like"/>
</dbReference>
<feature type="active site" evidence="1">
    <location>
        <position position="51"/>
    </location>
</feature>
<evidence type="ECO:0000313" key="3">
    <source>
        <dbReference type="Proteomes" id="UP000076447"/>
    </source>
</evidence>
<dbReference type="PANTHER" id="PTHR13774">
    <property type="entry name" value="PHENAZINE BIOSYNTHESIS PROTEIN"/>
    <property type="match status" value="1"/>
</dbReference>
<reference evidence="2 3" key="1">
    <citation type="submission" date="2016-01" db="EMBL/GenBank/DDBJ databases">
        <title>Genome sequence of Oerskovia enterophila VJag, an agar and cellulose degrading bacterium.</title>
        <authorList>
            <person name="Poehlein A."/>
            <person name="Jag V."/>
            <person name="Bengelsdorf F."/>
            <person name="Duerre P."/>
            <person name="Daniel R."/>
        </authorList>
    </citation>
    <scope>NUCLEOTIDE SEQUENCE [LARGE SCALE GENOMIC DNA]</scope>
    <source>
        <strain evidence="2 3">VJag</strain>
    </source>
</reference>
<dbReference type="GO" id="GO:0005737">
    <property type="term" value="C:cytoplasm"/>
    <property type="evidence" value="ECO:0007669"/>
    <property type="project" value="TreeGrafter"/>
</dbReference>
<dbReference type="OrthoDB" id="9788221at2"/>